<dbReference type="Pfam" id="PF04069">
    <property type="entry name" value="OpuAC"/>
    <property type="match status" value="1"/>
</dbReference>
<gene>
    <name evidence="3" type="ORF">KTT_14270</name>
</gene>
<evidence type="ECO:0000256" key="1">
    <source>
        <dbReference type="SAM" id="SignalP"/>
    </source>
</evidence>
<reference evidence="4" key="1">
    <citation type="submission" date="2018-12" db="EMBL/GenBank/DDBJ databases">
        <title>Tengunoibacter tsumagoiensis gen. nov., sp. nov., Dictyobacter kobayashii sp. nov., D. alpinus sp. nov., and D. joshuensis sp. nov. and description of Dictyobacteraceae fam. nov. within the order Ktedonobacterales isolated from Tengu-no-mugimeshi.</title>
        <authorList>
            <person name="Wang C.M."/>
            <person name="Zheng Y."/>
            <person name="Sakai Y."/>
            <person name="Toyoda A."/>
            <person name="Minakuchi Y."/>
            <person name="Abe K."/>
            <person name="Yokota A."/>
            <person name="Yabe S."/>
        </authorList>
    </citation>
    <scope>NUCLEOTIDE SEQUENCE [LARGE SCALE GENOMIC DNA]</scope>
    <source>
        <strain evidence="4">Uno3</strain>
    </source>
</reference>
<keyword evidence="4" id="KW-1185">Reference proteome</keyword>
<sequence length="317" mass="34702">MSSLTSHVWKARKLSLASLLLLIPMLILSACGADSGSTTTQDKGSITIGGKKDAEAELFTELYTLILEHKGFKVNSKLAFGNTPQNFAAIKSGDIDLYAEFTGTALNILNLNSTYDPQKDYDAIKQQYKDQYKITWLDRAADLNDGYALCINKNDPQTQGITTISELASKVSQFQLETASDGTSFVDGLKKTYNFDSNSFKKTETVDYSVALTSVGSKQAQVAVCYGTDTGVDAQGLKFLQDDKNGFPAFNPSPIIRDEVLKKYPEIADDLNPLAKVLTTDVSISLQKQLVEKQKSESQRQALKDVATDFLKSKGLL</sequence>
<dbReference type="Gene3D" id="3.40.190.10">
    <property type="entry name" value="Periplasmic binding protein-like II"/>
    <property type="match status" value="1"/>
</dbReference>
<dbReference type="InterPro" id="IPR007210">
    <property type="entry name" value="ABC_Gly_betaine_transp_sub-bd"/>
</dbReference>
<feature type="domain" description="ABC-type glycine betaine transport system substrate-binding" evidence="2">
    <location>
        <begin position="45"/>
        <end position="312"/>
    </location>
</feature>
<keyword evidence="1" id="KW-0732">Signal</keyword>
<comment type="caution">
    <text evidence="3">The sequence shown here is derived from an EMBL/GenBank/DDBJ whole genome shotgun (WGS) entry which is preliminary data.</text>
</comment>
<evidence type="ECO:0000313" key="4">
    <source>
        <dbReference type="Proteomes" id="UP000287352"/>
    </source>
</evidence>
<proteinExistence type="predicted"/>
<feature type="chain" id="PRO_5019239381" evidence="1">
    <location>
        <begin position="30"/>
        <end position="317"/>
    </location>
</feature>
<dbReference type="AlphaFoldDB" id="A0A401ZXI6"/>
<dbReference type="Proteomes" id="UP000287352">
    <property type="component" value="Unassembled WGS sequence"/>
</dbReference>
<dbReference type="SUPFAM" id="SSF53850">
    <property type="entry name" value="Periplasmic binding protein-like II"/>
    <property type="match status" value="1"/>
</dbReference>
<protein>
    <submittedName>
        <fullName evidence="3">Glycine/betaine ABC transporter substrate-binding protein</fullName>
    </submittedName>
</protein>
<organism evidence="3 4">
    <name type="scientific">Tengunoibacter tsumagoiensis</name>
    <dbReference type="NCBI Taxonomy" id="2014871"/>
    <lineage>
        <taxon>Bacteria</taxon>
        <taxon>Bacillati</taxon>
        <taxon>Chloroflexota</taxon>
        <taxon>Ktedonobacteria</taxon>
        <taxon>Ktedonobacterales</taxon>
        <taxon>Dictyobacteraceae</taxon>
        <taxon>Tengunoibacter</taxon>
    </lineage>
</organism>
<dbReference type="OrthoDB" id="9801163at2"/>
<evidence type="ECO:0000259" key="2">
    <source>
        <dbReference type="Pfam" id="PF04069"/>
    </source>
</evidence>
<dbReference type="GO" id="GO:0043190">
    <property type="term" value="C:ATP-binding cassette (ABC) transporter complex"/>
    <property type="evidence" value="ECO:0007669"/>
    <property type="project" value="InterPro"/>
</dbReference>
<name>A0A401ZXI6_9CHLR</name>
<accession>A0A401ZXI6</accession>
<evidence type="ECO:0000313" key="3">
    <source>
        <dbReference type="EMBL" id="GCE11568.1"/>
    </source>
</evidence>
<feature type="signal peptide" evidence="1">
    <location>
        <begin position="1"/>
        <end position="29"/>
    </location>
</feature>
<dbReference type="GO" id="GO:0022857">
    <property type="term" value="F:transmembrane transporter activity"/>
    <property type="evidence" value="ECO:0007669"/>
    <property type="project" value="InterPro"/>
</dbReference>
<dbReference type="Gene3D" id="3.40.190.120">
    <property type="entry name" value="Osmoprotection protein (prox), domain 2"/>
    <property type="match status" value="1"/>
</dbReference>
<dbReference type="EMBL" id="BIFR01000001">
    <property type="protein sequence ID" value="GCE11568.1"/>
    <property type="molecule type" value="Genomic_DNA"/>
</dbReference>
<dbReference type="RefSeq" id="WP_126579260.1">
    <property type="nucleotide sequence ID" value="NZ_BIFR01000001.1"/>
</dbReference>